<accession>A0A1X7TI62</accession>
<evidence type="ECO:0000256" key="1">
    <source>
        <dbReference type="SAM" id="MobiDB-lite"/>
    </source>
</evidence>
<dbReference type="SUPFAM" id="SSF53067">
    <property type="entry name" value="Actin-like ATPase domain"/>
    <property type="match status" value="2"/>
</dbReference>
<keyword evidence="3" id="KW-1185">Reference proteome</keyword>
<dbReference type="CDD" id="cd10229">
    <property type="entry name" value="ASKHA_NBD_HSP70_HSPA12"/>
    <property type="match status" value="1"/>
</dbReference>
<name>A0A1X7TI62_AMPQE</name>
<dbReference type="PANTHER" id="PTHR14187:SF5">
    <property type="entry name" value="HEAT SHOCK 70 KDA PROTEIN 12A"/>
    <property type="match status" value="1"/>
</dbReference>
<dbReference type="OMA" id="SIRDIMC"/>
<dbReference type="STRING" id="400682.A0A1X7TI62"/>
<feature type="region of interest" description="Disordered" evidence="1">
    <location>
        <begin position="1"/>
        <end position="27"/>
    </location>
</feature>
<dbReference type="AlphaFoldDB" id="A0A1X7TI62"/>
<dbReference type="Proteomes" id="UP000007879">
    <property type="component" value="Unassembled WGS sequence"/>
</dbReference>
<dbReference type="eggNOG" id="KOG0101">
    <property type="taxonomic scope" value="Eukaryota"/>
</dbReference>
<sequence length="734" mass="81755">MSESTSGEDDALSSTQPEAENDDDSVPLPRLPLSLPLLLALSGSSGGLGLLPLLAPGGAPSGVQKANRIKKDSLAQKYGQQAGRFRQTTGNVAAIDFGTTFCSVAYTTSIAKDDIATLKLNQYHSRVPTAILLKQNGTNSIQNFNADDPVIRSPVYEVESFGYEAQEQHAKLKASERSKYLYFERFKMSLQQDEGVNRNMSIPSSSDIKCHLVEVIAFILQYLKQELNNHLLQSGSGVLISDFDWVITVPAIWQSRGKRMMREAAYQAGLCTSYKTIDRFIQVGYGMPKQDENNPDKLSLALEPEAAAIYCQTMSNKAMPDHCKIDGSIQSDRYLVIDIGGGTVDITAHRHNEEQGIEVITEPFGNDCGGMKVNHEFSKLLQKIVNDESNFAKEAFSRYFDTKESGVLATRKAILNELLNRRFELAKVTFGSKACGKDSLPVGQDDDDIAIELPYQFVQFYGVDEIESGVAALQDDRIELDDTTLYMKYSLVAELFQPAIDGILSCTASVLERLKGDIDTIYLVGGFGGCKYVYEKISTLNKANYKEHSIRIIVPKDHSLAVAQGAVKYRLEPDIICSRIMDATYGTDICPPFLPGRHDRKYFVGVDSRGIPRRRDVLLHYVDRGEVINSDEVVTAELCPLSDAAKSMKIDLYSTLDKDLEYIKDEEEKPIPSVRKIGEIEVDMPNEEFLPREKRLVEMTMDFSHTEIQVRAHYTVTGMQVKTTLDFLTDNTTQ</sequence>
<dbReference type="InParanoid" id="A0A1X7TI62"/>
<dbReference type="InterPro" id="IPR043129">
    <property type="entry name" value="ATPase_NBD"/>
</dbReference>
<evidence type="ECO:0000313" key="2">
    <source>
        <dbReference type="EnsemblMetazoa" id="Aqu2.1.14413_001"/>
    </source>
</evidence>
<feature type="compositionally biased region" description="Acidic residues" evidence="1">
    <location>
        <begin position="1"/>
        <end position="11"/>
    </location>
</feature>
<gene>
    <name evidence="2" type="primary">100638234</name>
</gene>
<dbReference type="EnsemblMetazoa" id="XM_003390459.1">
    <property type="protein sequence ID" value="XP_003390507.1"/>
    <property type="gene ID" value="LOC100638234"/>
</dbReference>
<dbReference type="Gene3D" id="3.30.420.40">
    <property type="match status" value="1"/>
</dbReference>
<dbReference type="PANTHER" id="PTHR14187">
    <property type="entry name" value="ALPHA KINASE/ELONGATION FACTOR 2 KINASE"/>
    <property type="match status" value="1"/>
</dbReference>
<reference evidence="3" key="1">
    <citation type="journal article" date="2010" name="Nature">
        <title>The Amphimedon queenslandica genome and the evolution of animal complexity.</title>
        <authorList>
            <person name="Srivastava M."/>
            <person name="Simakov O."/>
            <person name="Chapman J."/>
            <person name="Fahey B."/>
            <person name="Gauthier M.E."/>
            <person name="Mitros T."/>
            <person name="Richards G.S."/>
            <person name="Conaco C."/>
            <person name="Dacre M."/>
            <person name="Hellsten U."/>
            <person name="Larroux C."/>
            <person name="Putnam N.H."/>
            <person name="Stanke M."/>
            <person name="Adamska M."/>
            <person name="Darling A."/>
            <person name="Degnan S.M."/>
            <person name="Oakley T.H."/>
            <person name="Plachetzki D.C."/>
            <person name="Zhai Y."/>
            <person name="Adamski M."/>
            <person name="Calcino A."/>
            <person name="Cummins S.F."/>
            <person name="Goodstein D.M."/>
            <person name="Harris C."/>
            <person name="Jackson D.J."/>
            <person name="Leys S.P."/>
            <person name="Shu S."/>
            <person name="Woodcroft B.J."/>
            <person name="Vervoort M."/>
            <person name="Kosik K.S."/>
            <person name="Manning G."/>
            <person name="Degnan B.M."/>
            <person name="Rokhsar D.S."/>
        </authorList>
    </citation>
    <scope>NUCLEOTIDE SEQUENCE [LARGE SCALE GENOMIC DNA]</scope>
</reference>
<reference evidence="2" key="2">
    <citation type="submission" date="2017-05" db="UniProtKB">
        <authorList>
            <consortium name="EnsemblMetazoa"/>
        </authorList>
    </citation>
    <scope>IDENTIFICATION</scope>
</reference>
<dbReference type="OrthoDB" id="2963168at2759"/>
<dbReference type="KEGG" id="aqu:100638234"/>
<proteinExistence type="predicted"/>
<dbReference type="EnsemblMetazoa" id="Aqu2.1.14413_001">
    <property type="protein sequence ID" value="Aqu2.1.14413_001"/>
    <property type="gene ID" value="Aqu2.1.14413"/>
</dbReference>
<organism evidence="2">
    <name type="scientific">Amphimedon queenslandica</name>
    <name type="common">Sponge</name>
    <dbReference type="NCBI Taxonomy" id="400682"/>
    <lineage>
        <taxon>Eukaryota</taxon>
        <taxon>Metazoa</taxon>
        <taxon>Porifera</taxon>
        <taxon>Demospongiae</taxon>
        <taxon>Heteroscleromorpha</taxon>
        <taxon>Haplosclerida</taxon>
        <taxon>Niphatidae</taxon>
        <taxon>Amphimedon</taxon>
    </lineage>
</organism>
<evidence type="ECO:0000313" key="3">
    <source>
        <dbReference type="Proteomes" id="UP000007879"/>
    </source>
</evidence>
<protein>
    <submittedName>
        <fullName evidence="2">Uncharacterized protein</fullName>
    </submittedName>
</protein>